<evidence type="ECO:0000256" key="1">
    <source>
        <dbReference type="ARBA" id="ARBA00022729"/>
    </source>
</evidence>
<dbReference type="SUPFAM" id="SSF82057">
    <property type="entry name" value="Prokaryotic SH3-related domain"/>
    <property type="match status" value="5"/>
</dbReference>
<proteinExistence type="predicted"/>
<dbReference type="Gene3D" id="3.90.1720.10">
    <property type="entry name" value="endopeptidase domain like (from Nostoc punctiforme)"/>
    <property type="match status" value="1"/>
</dbReference>
<name>A0AAF0I6K7_9ENTE</name>
<reference evidence="4" key="1">
    <citation type="submission" date="2022-10" db="EMBL/GenBank/DDBJ databases">
        <title>Vagococcus sp. isolated from poultry meat.</title>
        <authorList>
            <person name="Johansson P."/>
            <person name="Bjorkroth J."/>
        </authorList>
    </citation>
    <scope>NUCLEOTIDE SEQUENCE</scope>
    <source>
        <strain evidence="4">STAA11</strain>
    </source>
</reference>
<accession>A0AAF0I6K7</accession>
<dbReference type="AlphaFoldDB" id="A0AAF0I6K7"/>
<gene>
    <name evidence="4" type="ORF">OL234_01550</name>
</gene>
<feature type="domain" description="GW" evidence="3">
    <location>
        <begin position="611"/>
        <end position="690"/>
    </location>
</feature>
<sequence length="1006" mass="112416">MKKVGCIFGISVMLLSSLPLNSIVYGIEDREEITVTNEKLKKQTINITQENLSDVIVLLNKLLEEDPNNQEVLEVKNTLEEIDAKGSGSTVMLDEKIVANLMSVIDSAQHDDAVNLVDVEKEMTTLKKIEDKAVVLGTSASEEEEKAEAEKAEAEKAEAEKVEAEKAEAEKVEAEKAEAEKVEAEKAEVEKAEVEKAEAEKAEVEKAEAEKAEAEKAEVEKAEAEKAEVEKAEAEKAEAEKVEAEKVEAEKAEAEKVEAEKAEAEKVEAEKAEAEKVEAEKAEVEKVEAEKTKAEKGKATDVVTKKASTTLEDFLKNELEDIKDTTDYDQAGKGMIAPRSFNYASNEQGVAAYMGTTRAKIVGELERHQYDNYYLGTPFKGLTLPSAICTSPNGDPNGYGPGFNCTGFVASAMKRSGANLNKITNVANAWGDIANAYNWRDALRQNSKYYTFNSVDQLLKSGKAQKGDIIYFEPDFSQPFYDCHIGFFWGNRSNENKFWHSYDRNIMSNIKSATPYTQLYLFKLENSDGVISDKKMNTKKFINTKTGAIYPQAYVNGLKASDNTKGLYHQEVTLTREVKNGHGTWQQFNYTKNGEKQVGWLRSKELTNFINNKKVNQIKFINKNTAVLYNRAYIPGAKNLGRTLEMKNRQVKVTESATTGYGRWYKVSYTSNGVKKTGWLNAKDLENYIENHKLNKKMMLTKNTAVLYNRAYIPGAKNLGTTVGMKNKAVTIHESAVTGYGRWYKVSYTSNGAKKTGWLKSTDLANFVEHHKMNQKVYLTKNTSVLYSRAYIPGAKTLGRTVGMKGELATVTEEATTAYGHWYKVSYDQDGEKKSGWLQAKEVADTTNQKVINRKMFITKDTAVLYDRAYVPGAKNLGKTSGMKNEIVTVREEATTGYGRWSKVSYTHDNQVYEGWLRSSELVNFIAHNKLDDTMIINKETAVLYSRAYIPGAKNLGRTAGAKGKVADVTEEATTAYGHWYKVSYEQGEQIRSGWLKSTDLDVNEK</sequence>
<dbReference type="KEGG" id="vie:OL234_01550"/>
<keyword evidence="5" id="KW-1185">Reference proteome</keyword>
<dbReference type="InterPro" id="IPR052671">
    <property type="entry name" value="Acrosomal_SP-10-like"/>
</dbReference>
<keyword evidence="1" id="KW-0732">Signal</keyword>
<dbReference type="Gene3D" id="2.160.20.80">
    <property type="entry name" value="E3 ubiquitin-protein ligase SopA"/>
    <property type="match status" value="1"/>
</dbReference>
<evidence type="ECO:0000313" key="5">
    <source>
        <dbReference type="Proteomes" id="UP001179647"/>
    </source>
</evidence>
<dbReference type="Proteomes" id="UP001179647">
    <property type="component" value="Chromosome"/>
</dbReference>
<dbReference type="InterPro" id="IPR038200">
    <property type="entry name" value="GW_dom_sf"/>
</dbReference>
<dbReference type="EMBL" id="CP110232">
    <property type="protein sequence ID" value="WEG73618.1"/>
    <property type="molecule type" value="Genomic_DNA"/>
</dbReference>
<organism evidence="4 5">
    <name type="scientific">Vagococcus intermedius</name>
    <dbReference type="NCBI Taxonomy" id="2991418"/>
    <lineage>
        <taxon>Bacteria</taxon>
        <taxon>Bacillati</taxon>
        <taxon>Bacillota</taxon>
        <taxon>Bacilli</taxon>
        <taxon>Lactobacillales</taxon>
        <taxon>Enterococcaceae</taxon>
        <taxon>Vagococcus</taxon>
    </lineage>
</organism>
<evidence type="ECO:0000259" key="3">
    <source>
        <dbReference type="PROSITE" id="PS51780"/>
    </source>
</evidence>
<feature type="region of interest" description="Disordered" evidence="2">
    <location>
        <begin position="150"/>
        <end position="222"/>
    </location>
</feature>
<dbReference type="PANTHER" id="PTHR17571">
    <property type="entry name" value="URINARY PROTEIN RUP /ACROSOMAL PROTEIN SP-10"/>
    <property type="match status" value="1"/>
</dbReference>
<dbReference type="PANTHER" id="PTHR17571:SF34">
    <property type="entry name" value="ACROSOMAL PROTEIN SP-10"/>
    <property type="match status" value="1"/>
</dbReference>
<dbReference type="Gene3D" id="2.30.30.170">
    <property type="match status" value="6"/>
</dbReference>
<dbReference type="Pfam" id="PF13457">
    <property type="entry name" value="GW"/>
    <property type="match status" value="6"/>
</dbReference>
<evidence type="ECO:0000313" key="4">
    <source>
        <dbReference type="EMBL" id="WEG73618.1"/>
    </source>
</evidence>
<dbReference type="PROSITE" id="PS51780">
    <property type="entry name" value="GW"/>
    <property type="match status" value="1"/>
</dbReference>
<dbReference type="RefSeq" id="WP_275469418.1">
    <property type="nucleotide sequence ID" value="NZ_CP110232.1"/>
</dbReference>
<dbReference type="InterPro" id="IPR025987">
    <property type="entry name" value="GW_dom"/>
</dbReference>
<protein>
    <submittedName>
        <fullName evidence="4">GW dipeptide domain-containing protein</fullName>
    </submittedName>
</protein>
<evidence type="ECO:0000256" key="2">
    <source>
        <dbReference type="SAM" id="MobiDB-lite"/>
    </source>
</evidence>